<keyword evidence="6 8" id="KW-0315">Glutamine amidotransferase</keyword>
<evidence type="ECO:0000256" key="10">
    <source>
        <dbReference type="PIRSR" id="PIRSR001589-3"/>
    </source>
</evidence>
<feature type="domain" description="Glutamine amidotransferase type-2" evidence="11">
    <location>
        <begin position="2"/>
        <end position="217"/>
    </location>
</feature>
<dbReference type="PROSITE" id="PS51278">
    <property type="entry name" value="GATASE_TYPE_2"/>
    <property type="match status" value="1"/>
</dbReference>
<comment type="pathway">
    <text evidence="1">Amino-acid biosynthesis; L-asparagine biosynthesis; L-asparagine from L-aspartate (L-Gln route): step 1/1.</text>
</comment>
<gene>
    <name evidence="12" type="primary">asnB</name>
    <name evidence="12" type="ORF">J0A66_13795</name>
</gene>
<dbReference type="Proteomes" id="UP000664654">
    <property type="component" value="Unassembled WGS sequence"/>
</dbReference>
<dbReference type="SUPFAM" id="SSF52402">
    <property type="entry name" value="Adenine nucleotide alpha hydrolases-like"/>
    <property type="match status" value="1"/>
</dbReference>
<organism evidence="12 13">
    <name type="scientific">Bowmanella dokdonensis</name>
    <dbReference type="NCBI Taxonomy" id="751969"/>
    <lineage>
        <taxon>Bacteria</taxon>
        <taxon>Pseudomonadati</taxon>
        <taxon>Pseudomonadota</taxon>
        <taxon>Gammaproteobacteria</taxon>
        <taxon>Alteromonadales</taxon>
        <taxon>Alteromonadaceae</taxon>
        <taxon>Bowmanella</taxon>
    </lineage>
</organism>
<evidence type="ECO:0000256" key="2">
    <source>
        <dbReference type="ARBA" id="ARBA00005752"/>
    </source>
</evidence>
<evidence type="ECO:0000313" key="13">
    <source>
        <dbReference type="Proteomes" id="UP000664654"/>
    </source>
</evidence>
<dbReference type="InterPro" id="IPR001962">
    <property type="entry name" value="Asn_synthase"/>
</dbReference>
<keyword evidence="12" id="KW-0436">Ligase</keyword>
<comment type="caution">
    <text evidence="12">The sequence shown here is derived from an EMBL/GenBank/DDBJ whole genome shotgun (WGS) entry which is preliminary data.</text>
</comment>
<dbReference type="InterPro" id="IPR017932">
    <property type="entry name" value="GATase_2_dom"/>
</dbReference>
<dbReference type="GO" id="GO:0006529">
    <property type="term" value="P:asparagine biosynthetic process"/>
    <property type="evidence" value="ECO:0007669"/>
    <property type="project" value="UniProtKB-KW"/>
</dbReference>
<dbReference type="RefSeq" id="WP_206574417.1">
    <property type="nucleotide sequence ID" value="NZ_JAFKCV010000007.1"/>
</dbReference>
<dbReference type="InterPro" id="IPR033738">
    <property type="entry name" value="AsnB_N"/>
</dbReference>
<comment type="catalytic activity">
    <reaction evidence="7">
        <text>L-aspartate + L-glutamine + ATP + H2O = L-asparagine + L-glutamate + AMP + diphosphate + H(+)</text>
        <dbReference type="Rhea" id="RHEA:12228"/>
        <dbReference type="ChEBI" id="CHEBI:15377"/>
        <dbReference type="ChEBI" id="CHEBI:15378"/>
        <dbReference type="ChEBI" id="CHEBI:29985"/>
        <dbReference type="ChEBI" id="CHEBI:29991"/>
        <dbReference type="ChEBI" id="CHEBI:30616"/>
        <dbReference type="ChEBI" id="CHEBI:33019"/>
        <dbReference type="ChEBI" id="CHEBI:58048"/>
        <dbReference type="ChEBI" id="CHEBI:58359"/>
        <dbReference type="ChEBI" id="CHEBI:456215"/>
        <dbReference type="EC" id="6.3.5.4"/>
    </reaction>
</comment>
<dbReference type="Gene3D" id="3.60.20.10">
    <property type="entry name" value="Glutamine Phosphoribosylpyrophosphate, subunit 1, domain 1"/>
    <property type="match status" value="1"/>
</dbReference>
<evidence type="ECO:0000256" key="4">
    <source>
        <dbReference type="ARBA" id="ARBA00022741"/>
    </source>
</evidence>
<dbReference type="PANTHER" id="PTHR43284">
    <property type="entry name" value="ASPARAGINE SYNTHETASE (GLUTAMINE-HYDROLYZING)"/>
    <property type="match status" value="1"/>
</dbReference>
<dbReference type="InterPro" id="IPR014729">
    <property type="entry name" value="Rossmann-like_a/b/a_fold"/>
</dbReference>
<keyword evidence="5 9" id="KW-0067">ATP-binding</keyword>
<evidence type="ECO:0000256" key="1">
    <source>
        <dbReference type="ARBA" id="ARBA00005187"/>
    </source>
</evidence>
<dbReference type="InterPro" id="IPR051786">
    <property type="entry name" value="ASN_synthetase/amidase"/>
</dbReference>
<dbReference type="Pfam" id="PF00733">
    <property type="entry name" value="Asn_synthase"/>
    <property type="match status" value="1"/>
</dbReference>
<sequence>MCGIAGIFANRPEREVDSQVLVNMAAIMHHRGPDNYGYCNPKDVGMGMSHARLSIIDLNESRGRQPFFLHGGQIIFAHNGEFYDYQRLRGELTALGEHFETKSDSEIVPHLYMRLGMEETLKHLRGEFAFGLFDELQDTLYLVRDRFGIKPLYWTQTDNHIVFGSEVKTVLAHPEVNAVIDSHGLFHQLIQVMVPGRTAFKGVHQVEPGHMLKITRKDGRFNIETTKYWDMDFPTPQQRQRLDDEYYIEGVRKHLLEAVQLRLNADVPVGCYLSGGIDSCAILGLASAASQDPIRAFTISFDSDEYDEASIATEMARATGAEQDILKLNADLLYDNFSRTIWHTERTIYNTLAVAKLMMSQHVRHVDYKVVLTGEGSDELFAGYPAFRKDMFLHGMEGLDAEQAAEWQRTLSESNKLFQGAMLPKDEYVSEKINDKVGFTPSCLQPWLGCSDLARQLLNPEIRDELKDYEPGAAIADRLDERYLKDRHPLDKAQYVWIKTMLEGQILTWGGDRVDMANSMEARPAFLDHHLAEFAATIPPQLRIRGSKEKYVLREAMKGLLPTVLYERQKFAFMAPPAHTDLKKWNKLKSLFKRHASADKLKEAGLIDADFVQTLMERQESPDTPAADKVQIDAVLNHVLGVMLLHHHFVDQDISQLAHDRAQELGWVV</sequence>
<accession>A0A939IRP5</accession>
<feature type="binding site" evidence="9">
    <location>
        <position position="104"/>
    </location>
    <ligand>
        <name>L-glutamine</name>
        <dbReference type="ChEBI" id="CHEBI:58359"/>
    </ligand>
</feature>
<dbReference type="EMBL" id="JAFKCV010000007">
    <property type="protein sequence ID" value="MBN7826304.1"/>
    <property type="molecule type" value="Genomic_DNA"/>
</dbReference>
<evidence type="ECO:0000259" key="11">
    <source>
        <dbReference type="PROSITE" id="PS51278"/>
    </source>
</evidence>
<evidence type="ECO:0000256" key="6">
    <source>
        <dbReference type="ARBA" id="ARBA00022962"/>
    </source>
</evidence>
<proteinExistence type="inferred from homology"/>
<evidence type="ECO:0000256" key="9">
    <source>
        <dbReference type="PIRSR" id="PIRSR001589-2"/>
    </source>
</evidence>
<protein>
    <recommendedName>
        <fullName evidence="3">asparagine synthase (glutamine-hydrolyzing)</fullName>
        <ecNumber evidence="3">6.3.5.4</ecNumber>
    </recommendedName>
</protein>
<keyword evidence="4 9" id="KW-0547">Nucleotide-binding</keyword>
<keyword evidence="8" id="KW-0028">Amino-acid biosynthesis</keyword>
<dbReference type="PIRSF" id="PIRSF001589">
    <property type="entry name" value="Asn_synthetase_glu-h"/>
    <property type="match status" value="1"/>
</dbReference>
<evidence type="ECO:0000256" key="7">
    <source>
        <dbReference type="ARBA" id="ARBA00048741"/>
    </source>
</evidence>
<dbReference type="EC" id="6.3.5.4" evidence="3"/>
<keyword evidence="8" id="KW-0061">Asparagine biosynthesis</keyword>
<evidence type="ECO:0000313" key="12">
    <source>
        <dbReference type="EMBL" id="MBN7826304.1"/>
    </source>
</evidence>
<dbReference type="GO" id="GO:0005829">
    <property type="term" value="C:cytosol"/>
    <property type="evidence" value="ECO:0007669"/>
    <property type="project" value="TreeGrafter"/>
</dbReference>
<dbReference type="CDD" id="cd00712">
    <property type="entry name" value="AsnB"/>
    <property type="match status" value="1"/>
</dbReference>
<dbReference type="AlphaFoldDB" id="A0A939IRP5"/>
<dbReference type="InterPro" id="IPR029055">
    <property type="entry name" value="Ntn_hydrolases_N"/>
</dbReference>
<dbReference type="Pfam" id="PF13537">
    <property type="entry name" value="GATase_7"/>
    <property type="match status" value="1"/>
</dbReference>
<dbReference type="SUPFAM" id="SSF56235">
    <property type="entry name" value="N-terminal nucleophile aminohydrolases (Ntn hydrolases)"/>
    <property type="match status" value="1"/>
</dbReference>
<dbReference type="GO" id="GO:0005524">
    <property type="term" value="F:ATP binding"/>
    <property type="evidence" value="ECO:0007669"/>
    <property type="project" value="UniProtKB-KW"/>
</dbReference>
<evidence type="ECO:0000256" key="3">
    <source>
        <dbReference type="ARBA" id="ARBA00012737"/>
    </source>
</evidence>
<dbReference type="Gene3D" id="3.40.50.620">
    <property type="entry name" value="HUPs"/>
    <property type="match status" value="2"/>
</dbReference>
<evidence type="ECO:0000256" key="8">
    <source>
        <dbReference type="PIRSR" id="PIRSR001589-1"/>
    </source>
</evidence>
<dbReference type="CDD" id="cd01991">
    <property type="entry name" value="Asn_synthase_B_C"/>
    <property type="match status" value="1"/>
</dbReference>
<name>A0A939IRP5_9ALTE</name>
<feature type="active site" description="For GATase activity" evidence="8">
    <location>
        <position position="2"/>
    </location>
</feature>
<dbReference type="NCBIfam" id="TIGR01536">
    <property type="entry name" value="asn_synth_AEB"/>
    <property type="match status" value="1"/>
</dbReference>
<dbReference type="GO" id="GO:0004066">
    <property type="term" value="F:asparagine synthase (glutamine-hydrolyzing) activity"/>
    <property type="evidence" value="ECO:0007669"/>
    <property type="project" value="UniProtKB-EC"/>
</dbReference>
<feature type="site" description="Important for beta-aspartyl-AMP intermediate formation" evidence="10">
    <location>
        <position position="375"/>
    </location>
</feature>
<evidence type="ECO:0000256" key="5">
    <source>
        <dbReference type="ARBA" id="ARBA00022840"/>
    </source>
</evidence>
<dbReference type="PANTHER" id="PTHR43284:SF1">
    <property type="entry name" value="ASPARAGINE SYNTHETASE"/>
    <property type="match status" value="1"/>
</dbReference>
<keyword evidence="13" id="KW-1185">Reference proteome</keyword>
<dbReference type="InterPro" id="IPR006426">
    <property type="entry name" value="Asn_synth_AEB"/>
</dbReference>
<reference evidence="12" key="1">
    <citation type="submission" date="2021-03" db="EMBL/GenBank/DDBJ databases">
        <title>novel species isolated from a fishpond in China.</title>
        <authorList>
            <person name="Lu H."/>
            <person name="Cai Z."/>
        </authorList>
    </citation>
    <scope>NUCLEOTIDE SEQUENCE</scope>
    <source>
        <strain evidence="12">JCM 30855</strain>
    </source>
</reference>
<feature type="binding site" evidence="9">
    <location>
        <position position="299"/>
    </location>
    <ligand>
        <name>ATP</name>
        <dbReference type="ChEBI" id="CHEBI:30616"/>
    </ligand>
</feature>
<comment type="similarity">
    <text evidence="2">Belongs to the asparagine synthetase family.</text>
</comment>